<dbReference type="PANTHER" id="PTHR37845:SF1">
    <property type="entry name" value="SEQUENCE ORPHAN"/>
    <property type="match status" value="1"/>
</dbReference>
<proteinExistence type="predicted"/>
<keyword evidence="1" id="KW-1185">Reference proteome</keyword>
<reference evidence="2" key="1">
    <citation type="submission" date="2025-08" db="UniProtKB">
        <authorList>
            <consortium name="RefSeq"/>
        </authorList>
    </citation>
    <scope>IDENTIFICATION</scope>
</reference>
<dbReference type="InterPro" id="IPR038781">
    <property type="entry name" value="C365.16-ike"/>
</dbReference>
<dbReference type="Proteomes" id="UP000694867">
    <property type="component" value="Unplaced"/>
</dbReference>
<sequence length="247" mass="27750">MDREVLSGFLSGAAVSPAVSMVDKAIFSNASGKASFSRSFNESLLTVVRHPAQFVKNPSLLWVWGVYSSTYIAFNVSTRYTEINRLENASSSVLAFTSCINVSMSVLKDRAFSRMFGTSAPRPIPTSSLVCYGVRDFITIFGSFTLVQPVTEHLRETFSLEEGQAYKISQVFCPLFAQLFNTPIFLYGMDLYNNPVASSMQRLCFIREQFWRTFWLRTARIGPAFSVGGIVNHWLRHKLHNSSKSSE</sequence>
<dbReference type="GO" id="GO:0005739">
    <property type="term" value="C:mitochondrion"/>
    <property type="evidence" value="ECO:0007669"/>
    <property type="project" value="TreeGrafter"/>
</dbReference>
<dbReference type="RefSeq" id="XP_003744757.2">
    <property type="nucleotide sequence ID" value="XM_003744709.2"/>
</dbReference>
<evidence type="ECO:0000313" key="1">
    <source>
        <dbReference type="Proteomes" id="UP000694867"/>
    </source>
</evidence>
<dbReference type="AlphaFoldDB" id="A0AAJ6VYP2"/>
<gene>
    <name evidence="2" type="primary">LOC100903614</name>
</gene>
<protein>
    <submittedName>
        <fullName evidence="2">Uncharacterized membrane protein C365.16-like</fullName>
    </submittedName>
</protein>
<accession>A0AAJ6VYP2</accession>
<evidence type="ECO:0000313" key="2">
    <source>
        <dbReference type="RefSeq" id="XP_003744757.2"/>
    </source>
</evidence>
<dbReference type="KEGG" id="goe:100903614"/>
<dbReference type="PANTHER" id="PTHR37845">
    <property type="entry name" value="SEQUENCE ORPHAN"/>
    <property type="match status" value="1"/>
</dbReference>
<name>A0AAJ6VYP2_9ACAR</name>
<organism evidence="1 2">
    <name type="scientific">Galendromus occidentalis</name>
    <name type="common">western predatory mite</name>
    <dbReference type="NCBI Taxonomy" id="34638"/>
    <lineage>
        <taxon>Eukaryota</taxon>
        <taxon>Metazoa</taxon>
        <taxon>Ecdysozoa</taxon>
        <taxon>Arthropoda</taxon>
        <taxon>Chelicerata</taxon>
        <taxon>Arachnida</taxon>
        <taxon>Acari</taxon>
        <taxon>Parasitiformes</taxon>
        <taxon>Mesostigmata</taxon>
        <taxon>Gamasina</taxon>
        <taxon>Phytoseioidea</taxon>
        <taxon>Phytoseiidae</taxon>
        <taxon>Typhlodrominae</taxon>
        <taxon>Galendromus</taxon>
    </lineage>
</organism>
<dbReference type="GeneID" id="100903614"/>